<feature type="transmembrane region" description="Helical" evidence="3">
    <location>
        <begin position="503"/>
        <end position="522"/>
    </location>
</feature>
<feature type="compositionally biased region" description="Basic and acidic residues" evidence="2">
    <location>
        <begin position="346"/>
        <end position="373"/>
    </location>
</feature>
<feature type="coiled-coil region" evidence="1">
    <location>
        <begin position="87"/>
        <end position="117"/>
    </location>
</feature>
<feature type="compositionally biased region" description="Polar residues" evidence="2">
    <location>
        <begin position="830"/>
        <end position="844"/>
    </location>
</feature>
<keyword evidence="3" id="KW-0472">Membrane</keyword>
<comment type="caution">
    <text evidence="4">The sequence shown here is derived from an EMBL/GenBank/DDBJ whole genome shotgun (WGS) entry which is preliminary data.</text>
</comment>
<feature type="transmembrane region" description="Helical" evidence="3">
    <location>
        <begin position="645"/>
        <end position="667"/>
    </location>
</feature>
<feature type="compositionally biased region" description="Low complexity" evidence="2">
    <location>
        <begin position="757"/>
        <end position="768"/>
    </location>
</feature>
<evidence type="ECO:0000313" key="5">
    <source>
        <dbReference type="Proteomes" id="UP001238215"/>
    </source>
</evidence>
<accession>A0AAJ1WCS6</accession>
<protein>
    <submittedName>
        <fullName evidence="4">Uncharacterized protein</fullName>
    </submittedName>
</protein>
<dbReference type="EMBL" id="JAVBZS010000043">
    <property type="protein sequence ID" value="MDP8590679.1"/>
    <property type="molecule type" value="Genomic_DNA"/>
</dbReference>
<organism evidence="4 5">
    <name type="scientific">Enterococcus lactis</name>
    <dbReference type="NCBI Taxonomy" id="357441"/>
    <lineage>
        <taxon>Bacteria</taxon>
        <taxon>Bacillati</taxon>
        <taxon>Bacillota</taxon>
        <taxon>Bacilli</taxon>
        <taxon>Lactobacillales</taxon>
        <taxon>Enterococcaceae</taxon>
        <taxon>Enterococcus</taxon>
    </lineage>
</organism>
<keyword evidence="3" id="KW-0812">Transmembrane</keyword>
<name>A0AAJ1WCS6_9ENTE</name>
<feature type="compositionally biased region" description="Polar residues" evidence="2">
    <location>
        <begin position="874"/>
        <end position="887"/>
    </location>
</feature>
<keyword evidence="3" id="KW-1133">Transmembrane helix</keyword>
<feature type="compositionally biased region" description="Basic and acidic residues" evidence="2">
    <location>
        <begin position="810"/>
        <end position="823"/>
    </location>
</feature>
<feature type="transmembrane region" description="Helical" evidence="3">
    <location>
        <begin position="673"/>
        <end position="695"/>
    </location>
</feature>
<feature type="compositionally biased region" description="Basic and acidic residues" evidence="2">
    <location>
        <begin position="563"/>
        <end position="618"/>
    </location>
</feature>
<feature type="compositionally biased region" description="Basic and acidic residues" evidence="2">
    <location>
        <begin position="278"/>
        <end position="287"/>
    </location>
</feature>
<feature type="coiled-coil region" evidence="1">
    <location>
        <begin position="159"/>
        <end position="197"/>
    </location>
</feature>
<evidence type="ECO:0000256" key="2">
    <source>
        <dbReference type="SAM" id="MobiDB-lite"/>
    </source>
</evidence>
<feature type="compositionally biased region" description="Basic and acidic residues" evidence="2">
    <location>
        <begin position="732"/>
        <end position="753"/>
    </location>
</feature>
<evidence type="ECO:0000256" key="1">
    <source>
        <dbReference type="SAM" id="Coils"/>
    </source>
</evidence>
<feature type="transmembrane region" description="Helical" evidence="3">
    <location>
        <begin position="528"/>
        <end position="548"/>
    </location>
</feature>
<feature type="region of interest" description="Disordered" evidence="2">
    <location>
        <begin position="244"/>
        <end position="373"/>
    </location>
</feature>
<feature type="region of interest" description="Disordered" evidence="2">
    <location>
        <begin position="732"/>
        <end position="785"/>
    </location>
</feature>
<feature type="region of interest" description="Disordered" evidence="2">
    <location>
        <begin position="563"/>
        <end position="626"/>
    </location>
</feature>
<evidence type="ECO:0000313" key="4">
    <source>
        <dbReference type="EMBL" id="MDP8590679.1"/>
    </source>
</evidence>
<proteinExistence type="predicted"/>
<dbReference type="RefSeq" id="WP_306403235.1">
    <property type="nucleotide sequence ID" value="NZ_JAVBZS010000043.1"/>
</dbReference>
<gene>
    <name evidence="4" type="ORF">RAN64_11790</name>
</gene>
<keyword evidence="5" id="KW-1185">Reference proteome</keyword>
<evidence type="ECO:0000256" key="3">
    <source>
        <dbReference type="SAM" id="Phobius"/>
    </source>
</evidence>
<dbReference type="Proteomes" id="UP001238215">
    <property type="component" value="Unassembled WGS sequence"/>
</dbReference>
<reference evidence="4 5" key="1">
    <citation type="submission" date="2023-08" db="EMBL/GenBank/DDBJ databases">
        <title>Whole genome sequencing of Enterococcus.</title>
        <authorList>
            <person name="Kaptchouang Tchatchouang C.D."/>
            <person name="Ateba C.N."/>
        </authorList>
    </citation>
    <scope>NUCLEOTIDE SEQUENCE [LARGE SCALE GENOMIC DNA]</scope>
    <source>
        <strain evidence="4 5">ENT3_CNKT_NWU</strain>
    </source>
</reference>
<feature type="region of interest" description="Disordered" evidence="2">
    <location>
        <begin position="810"/>
        <end position="895"/>
    </location>
</feature>
<keyword evidence="1" id="KW-0175">Coiled coil</keyword>
<feature type="compositionally biased region" description="Basic and acidic residues" evidence="2">
    <location>
        <begin position="303"/>
        <end position="317"/>
    </location>
</feature>
<dbReference type="AlphaFoldDB" id="A0AAJ1WCS6"/>
<sequence length="895" mass="101350">MLTPINQKLFELLEYNLADERFTKEPSPFVNPRDPNIEINMDKLNESVSEAIEGKIKTLTDEQKLYSYLSEEKQLQIVINNIKKQPLGEMEQEKNFLEEKVQKVTEHKNKLEQQRESVTYGAPEKPALNTDSYQNEMLILSRINVAENKYRLDQINEPSNKARERVEKLRIEATQLKKHLSRDLEKKEQEITKIESTLPPAPEDKERRKSWEMNNNVVIVKLQKLIEEKAVIESQISAIAKIERSQDVPTKTKEFSQELPKKEDIPKEQPSQIVKESVPLHRADSEKVQPSIPVPSPMPSKELWQRQETQKSEKAPHPIEPNVIIQENPSQKRENGPRPRAASDPGESRTDVPDSGKKTQDTPEITKEVTPDISNKDALHTAIGENLKARQELLQVTIEKQKEIFGIIPKKAKHLPELNAIDKKIQENEAELAKLKIQLDDPKTWKPEMIQLPKGQSATVENIKADTDKIKTDIEKIKSMDIKDLKKELFPHSKKMRWLRRALHLWPLAAYPLFVSWAVMILPALTVSLYAAPVAITAFSFFCASYYVPKLINYARKKIANRREAQKDKEELNKGLTKEKEQPEATKEADKETEKEAKKIDITTNEKDKETLKGEKTAEPSLEPSTKKDWKAKTKDFLKNNWKTLAIIVGGSTLIAVASVFLMPIIAPGLVGAGIFTLGTVALMGASVGIGAQLIDKFGLKKVENHLNKREEKNFDQKLEKALHSFDLSNQKEEKVKEVQEKTKDSKVQETKEQNISSDSSRTSSVVSQDALGAKRSSISSQGSLGPIDYNLFAHSKDNQQVKAEIHAEPNKKVSLEQGKESSKVVPINQKLTENNRNAPSQVSPVAGPRQFQELKQDAVVRASNQNGKDDSNRNSPARTRSNSQPTPKKEQSVL</sequence>
<feature type="compositionally biased region" description="Basic and acidic residues" evidence="2">
    <location>
        <begin position="244"/>
        <end position="267"/>
    </location>
</feature>